<dbReference type="GO" id="GO:0005737">
    <property type="term" value="C:cytoplasm"/>
    <property type="evidence" value="ECO:0007669"/>
    <property type="project" value="UniProtKB-SubCell"/>
</dbReference>
<feature type="binding site" evidence="11">
    <location>
        <position position="22"/>
    </location>
    <ligand>
        <name>[4Fe-4S] cluster</name>
        <dbReference type="ChEBI" id="CHEBI:49883"/>
    </ligand>
</feature>
<dbReference type="PANTHER" id="PTHR38839">
    <property type="entry name" value="TRANSCRIPTIONAL REGULATOR WHID-RELATED"/>
    <property type="match status" value="1"/>
</dbReference>
<keyword evidence="11" id="KW-0963">Cytoplasm</keyword>
<evidence type="ECO:0000256" key="8">
    <source>
        <dbReference type="ARBA" id="ARBA00023125"/>
    </source>
</evidence>
<comment type="subcellular location">
    <subcellularLocation>
        <location evidence="1 11">Cytoplasm</location>
    </subcellularLocation>
</comment>
<keyword evidence="6 11" id="KW-0411">Iron-sulfur</keyword>
<sequence>MTIGGAPAITTTDSSWATRGACVNMEPDGFFVQGAEQHAVKVACGGCPVRTECLADALDNRVDFGVWGGMTERERRRLLRRHPDVSDWGALLRRAAQEAVGS</sequence>
<dbReference type="GO" id="GO:0047134">
    <property type="term" value="F:protein-disulfide reductase [NAD(P)H] activity"/>
    <property type="evidence" value="ECO:0007669"/>
    <property type="project" value="TreeGrafter"/>
</dbReference>
<dbReference type="InterPro" id="IPR034768">
    <property type="entry name" value="4FE4S_WBL"/>
</dbReference>
<keyword evidence="8 11" id="KW-0238">DNA-binding</keyword>
<dbReference type="GO" id="GO:0045454">
    <property type="term" value="P:cell redox homeostasis"/>
    <property type="evidence" value="ECO:0007669"/>
    <property type="project" value="TreeGrafter"/>
</dbReference>
<evidence type="ECO:0000256" key="7">
    <source>
        <dbReference type="ARBA" id="ARBA00023015"/>
    </source>
</evidence>
<dbReference type="GO" id="GO:0045892">
    <property type="term" value="P:negative regulation of DNA-templated transcription"/>
    <property type="evidence" value="ECO:0007669"/>
    <property type="project" value="TreeGrafter"/>
</dbReference>
<evidence type="ECO:0000313" key="14">
    <source>
        <dbReference type="Proteomes" id="UP000001919"/>
    </source>
</evidence>
<keyword evidence="10 11" id="KW-0804">Transcription</keyword>
<keyword evidence="3 11" id="KW-0004">4Fe-4S</keyword>
<keyword evidence="7 11" id="KW-0805">Transcription regulation</keyword>
<evidence type="ECO:0000256" key="1">
    <source>
        <dbReference type="ARBA" id="ARBA00004496"/>
    </source>
</evidence>
<feature type="binding site" evidence="11">
    <location>
        <position position="47"/>
    </location>
    <ligand>
        <name>[4Fe-4S] cluster</name>
        <dbReference type="ChEBI" id="CHEBI:49883"/>
    </ligand>
</feature>
<evidence type="ECO:0000256" key="11">
    <source>
        <dbReference type="HAMAP-Rule" id="MF_01479"/>
    </source>
</evidence>
<dbReference type="EMBL" id="CP001643">
    <property type="protein sequence ID" value="ACU86402.1"/>
    <property type="molecule type" value="Genomic_DNA"/>
</dbReference>
<keyword evidence="9 11" id="KW-1015">Disulfide bond</keyword>
<keyword evidence="4 11" id="KW-0479">Metal-binding</keyword>
<dbReference type="KEGG" id="bfa:Bfae_26270"/>
<keyword evidence="5 11" id="KW-0408">Iron</keyword>
<dbReference type="InterPro" id="IPR003482">
    <property type="entry name" value="Whib"/>
</dbReference>
<evidence type="ECO:0000256" key="2">
    <source>
        <dbReference type="ARBA" id="ARBA00006597"/>
    </source>
</evidence>
<comment type="PTM">
    <text evidence="11">The Fe-S cluster can be nitrosylated by nitric oxide (NO).</text>
</comment>
<dbReference type="OrthoDB" id="4228525at2"/>
<dbReference type="GO" id="GO:0051539">
    <property type="term" value="F:4 iron, 4 sulfur cluster binding"/>
    <property type="evidence" value="ECO:0007669"/>
    <property type="project" value="UniProtKB-UniRule"/>
</dbReference>
<organism evidence="13 14">
    <name type="scientific">Brachybacterium faecium (strain ATCC 43885 / DSM 4810 / JCM 11609 / LMG 19847 / NBRC 14762 / NCIMB 9860 / 6-10)</name>
    <dbReference type="NCBI Taxonomy" id="446465"/>
    <lineage>
        <taxon>Bacteria</taxon>
        <taxon>Bacillati</taxon>
        <taxon>Actinomycetota</taxon>
        <taxon>Actinomycetes</taxon>
        <taxon>Micrococcales</taxon>
        <taxon>Dermabacteraceae</taxon>
        <taxon>Brachybacterium</taxon>
    </lineage>
</organism>
<reference evidence="13 14" key="1">
    <citation type="journal article" date="2009" name="Stand. Genomic Sci.">
        <title>Complete genome sequence of Brachybacterium faecium type strain (Schefferle 6-10).</title>
        <authorList>
            <person name="Lapidus A."/>
            <person name="Pukall R."/>
            <person name="Labuttii K."/>
            <person name="Copeland A."/>
            <person name="Del Rio T.G."/>
            <person name="Nolan M."/>
            <person name="Chen F."/>
            <person name="Lucas S."/>
            <person name="Tice H."/>
            <person name="Cheng J.F."/>
            <person name="Bruce D."/>
            <person name="Goodwin L."/>
            <person name="Pitluck S."/>
            <person name="Rohde M."/>
            <person name="Goker M."/>
            <person name="Pati A."/>
            <person name="Ivanova N."/>
            <person name="Mavrommatis K."/>
            <person name="Chen A."/>
            <person name="Palaniappan K."/>
            <person name="D'haeseleer P."/>
            <person name="Chain P."/>
            <person name="Bristow J."/>
            <person name="Eisen J.A."/>
            <person name="Markowitz V."/>
            <person name="Hugenholtz P."/>
            <person name="Kyrpides N.C."/>
            <person name="Klenk H.P."/>
        </authorList>
    </citation>
    <scope>NUCLEOTIDE SEQUENCE [LARGE SCALE GENOMIC DNA]</scope>
    <source>
        <strain evidence="14">ATCC 43885 / DSM 4810 / JCM 11609 / LMG 19847 / NBRC 14762 / NCIMB 9860 / 6-10</strain>
    </source>
</reference>
<dbReference type="PANTHER" id="PTHR38839:SF7">
    <property type="entry name" value="TRANSCRIPTIONAL REGULATOR WHIB4"/>
    <property type="match status" value="1"/>
</dbReference>
<dbReference type="Proteomes" id="UP000001919">
    <property type="component" value="Chromosome"/>
</dbReference>
<proteinExistence type="inferred from homology"/>
<dbReference type="eggNOG" id="ENOG5032TCV">
    <property type="taxonomic scope" value="Bacteria"/>
</dbReference>
<comment type="function">
    <text evidence="11">Acts as a transcriptional regulator. Probably redox-responsive. The apo- but not holo-form probably binds DNA.</text>
</comment>
<evidence type="ECO:0000256" key="3">
    <source>
        <dbReference type="ARBA" id="ARBA00022485"/>
    </source>
</evidence>
<evidence type="ECO:0000259" key="12">
    <source>
        <dbReference type="PROSITE" id="PS51674"/>
    </source>
</evidence>
<comment type="cofactor">
    <cofactor evidence="11">
        <name>[4Fe-4S] cluster</name>
        <dbReference type="ChEBI" id="CHEBI:49883"/>
    </cofactor>
    <text evidence="11">Binds 1 [4Fe-4S] cluster per subunit. Following nitrosylation of the [4Fe-4S] cluster binds 1 [4Fe-8(NO)] cluster per subunit.</text>
</comment>
<accession>C7MGG9</accession>
<dbReference type="PATRIC" id="fig|446465.5.peg.2590"/>
<feature type="binding site" evidence="11">
    <location>
        <position position="44"/>
    </location>
    <ligand>
        <name>[4Fe-4S] cluster</name>
        <dbReference type="ChEBI" id="CHEBI:49883"/>
    </ligand>
</feature>
<dbReference type="PROSITE" id="PS51674">
    <property type="entry name" value="4FE4S_WBL"/>
    <property type="match status" value="1"/>
</dbReference>
<protein>
    <recommendedName>
        <fullName evidence="11">Transcriptional regulator WhiB</fullName>
    </recommendedName>
</protein>
<dbReference type="GO" id="GO:0035731">
    <property type="term" value="F:dinitrosyl-iron complex binding"/>
    <property type="evidence" value="ECO:0007669"/>
    <property type="project" value="UniProtKB-UniRule"/>
</dbReference>
<dbReference type="Pfam" id="PF02467">
    <property type="entry name" value="Whib"/>
    <property type="match status" value="1"/>
</dbReference>
<dbReference type="STRING" id="446465.Bfae_26270"/>
<dbReference type="AlphaFoldDB" id="C7MGG9"/>
<dbReference type="HAMAP" id="MF_01479">
    <property type="entry name" value="WhiB"/>
    <property type="match status" value="1"/>
</dbReference>
<dbReference type="HOGENOM" id="CLU_106245_2_4_11"/>
<keyword evidence="14" id="KW-1185">Reference proteome</keyword>
<gene>
    <name evidence="11" type="primary">whiB</name>
    <name evidence="13" type="ordered locus">Bfae_26270</name>
</gene>
<dbReference type="GO" id="GO:0003677">
    <property type="term" value="F:DNA binding"/>
    <property type="evidence" value="ECO:0007669"/>
    <property type="project" value="UniProtKB-UniRule"/>
</dbReference>
<evidence type="ECO:0000256" key="9">
    <source>
        <dbReference type="ARBA" id="ARBA00023157"/>
    </source>
</evidence>
<comment type="PTM">
    <text evidence="11">Upon Fe-S cluster removal intramolecular disulfide bonds are formed.</text>
</comment>
<comment type="similarity">
    <text evidence="2 11">Belongs to the WhiB family.</text>
</comment>
<name>C7MGG9_BRAFD</name>
<evidence type="ECO:0000256" key="4">
    <source>
        <dbReference type="ARBA" id="ARBA00022723"/>
    </source>
</evidence>
<evidence type="ECO:0000313" key="13">
    <source>
        <dbReference type="EMBL" id="ACU86402.1"/>
    </source>
</evidence>
<dbReference type="GO" id="GO:0046872">
    <property type="term" value="F:metal ion binding"/>
    <property type="evidence" value="ECO:0007669"/>
    <property type="project" value="UniProtKB-KW"/>
</dbReference>
<evidence type="ECO:0000256" key="10">
    <source>
        <dbReference type="ARBA" id="ARBA00023163"/>
    </source>
</evidence>
<evidence type="ECO:0000256" key="6">
    <source>
        <dbReference type="ARBA" id="ARBA00023014"/>
    </source>
</evidence>
<feature type="binding site" evidence="11">
    <location>
        <position position="53"/>
    </location>
    <ligand>
        <name>[4Fe-4S] cluster</name>
        <dbReference type="ChEBI" id="CHEBI:49883"/>
    </ligand>
</feature>
<evidence type="ECO:0000256" key="5">
    <source>
        <dbReference type="ARBA" id="ARBA00023004"/>
    </source>
</evidence>
<feature type="domain" description="4Fe-4S Wbl-type" evidence="12">
    <location>
        <begin position="21"/>
        <end position="77"/>
    </location>
</feature>